<sequence>MLAIQSEKAWNEENRQWGLPPVFLADWTALPNDIENIESSFKFLQENFTTNKKLQALLNKVEEEQRDTKTCKMPCRFCGPKKTSNCCVIRGRQKPLIIFRDVAKGWSLSAACEYKLRFASHACVPNCESRTDCNAIVFKAKRRILRGEELTIDYFVGKSVQSVDEENRGGCLAFFPYCNTNDENIEPIVIDDKEDEDDDVVFVEVVNRNAEKSIRNE</sequence>
<dbReference type="InterPro" id="IPR001214">
    <property type="entry name" value="SET_dom"/>
</dbReference>
<dbReference type="OrthoDB" id="5945798at2759"/>
<keyword evidence="2" id="KW-1185">Reference proteome</keyword>
<accession>A0A8R1U6H3</accession>
<dbReference type="Gene3D" id="2.170.270.10">
    <property type="entry name" value="SET domain"/>
    <property type="match status" value="1"/>
</dbReference>
<gene>
    <name evidence="1" type="primary">WBGene00094176</name>
</gene>
<dbReference type="Pfam" id="PF00856">
    <property type="entry name" value="SET"/>
    <property type="match status" value="1"/>
</dbReference>
<evidence type="ECO:0000313" key="1">
    <source>
        <dbReference type="EnsemblMetazoa" id="PPA04622.1"/>
    </source>
</evidence>
<evidence type="ECO:0000313" key="2">
    <source>
        <dbReference type="Proteomes" id="UP000005239"/>
    </source>
</evidence>
<protein>
    <submittedName>
        <fullName evidence="1">SET domain-containing protein</fullName>
    </submittedName>
</protein>
<organism evidence="1 2">
    <name type="scientific">Pristionchus pacificus</name>
    <name type="common">Parasitic nematode worm</name>
    <dbReference type="NCBI Taxonomy" id="54126"/>
    <lineage>
        <taxon>Eukaryota</taxon>
        <taxon>Metazoa</taxon>
        <taxon>Ecdysozoa</taxon>
        <taxon>Nematoda</taxon>
        <taxon>Chromadorea</taxon>
        <taxon>Rhabditida</taxon>
        <taxon>Rhabditina</taxon>
        <taxon>Diplogasteromorpha</taxon>
        <taxon>Diplogasteroidea</taxon>
        <taxon>Neodiplogasteridae</taxon>
        <taxon>Pristionchus</taxon>
    </lineage>
</organism>
<name>A0A2A6B8S6_PRIPA</name>
<reference evidence="1" key="2">
    <citation type="submission" date="2022-06" db="UniProtKB">
        <authorList>
            <consortium name="EnsemblMetazoa"/>
        </authorList>
    </citation>
    <scope>IDENTIFICATION</scope>
    <source>
        <strain evidence="1">PS312</strain>
    </source>
</reference>
<dbReference type="InterPro" id="IPR046341">
    <property type="entry name" value="SET_dom_sf"/>
</dbReference>
<dbReference type="AlphaFoldDB" id="A0A2A6B8S6"/>
<dbReference type="Proteomes" id="UP000005239">
    <property type="component" value="Unassembled WGS sequence"/>
</dbReference>
<accession>A0A2A6B8S6</accession>
<dbReference type="CDD" id="cd08161">
    <property type="entry name" value="SET"/>
    <property type="match status" value="1"/>
</dbReference>
<proteinExistence type="predicted"/>
<reference evidence="2" key="1">
    <citation type="journal article" date="2008" name="Nat. Genet.">
        <title>The Pristionchus pacificus genome provides a unique perspective on nematode lifestyle and parasitism.</title>
        <authorList>
            <person name="Dieterich C."/>
            <person name="Clifton S.W."/>
            <person name="Schuster L.N."/>
            <person name="Chinwalla A."/>
            <person name="Delehaunty K."/>
            <person name="Dinkelacker I."/>
            <person name="Fulton L."/>
            <person name="Fulton R."/>
            <person name="Godfrey J."/>
            <person name="Minx P."/>
            <person name="Mitreva M."/>
            <person name="Roeseler W."/>
            <person name="Tian H."/>
            <person name="Witte H."/>
            <person name="Yang S.P."/>
            <person name="Wilson R.K."/>
            <person name="Sommer R.J."/>
        </authorList>
    </citation>
    <scope>NUCLEOTIDE SEQUENCE [LARGE SCALE GENOMIC DNA]</scope>
    <source>
        <strain evidence="2">PS312</strain>
    </source>
</reference>
<dbReference type="SUPFAM" id="SSF82199">
    <property type="entry name" value="SET domain"/>
    <property type="match status" value="1"/>
</dbReference>
<dbReference type="PROSITE" id="PS50280">
    <property type="entry name" value="SET"/>
    <property type="match status" value="1"/>
</dbReference>
<dbReference type="EnsemblMetazoa" id="PPA04622.1">
    <property type="protein sequence ID" value="PPA04622.1"/>
    <property type="gene ID" value="WBGene00094176"/>
</dbReference>